<comment type="caution">
    <text evidence="1">The sequence shown here is derived from an EMBL/GenBank/DDBJ whole genome shotgun (WGS) entry which is preliminary data.</text>
</comment>
<name>A0A9D1T3X9_9FIRM</name>
<evidence type="ECO:0000313" key="2">
    <source>
        <dbReference type="Proteomes" id="UP000823960"/>
    </source>
</evidence>
<dbReference type="AlphaFoldDB" id="A0A9D1T3X9"/>
<accession>A0A9D1T3X9</accession>
<organism evidence="1 2">
    <name type="scientific">Candidatus Faeciplasma avium</name>
    <dbReference type="NCBI Taxonomy" id="2840798"/>
    <lineage>
        <taxon>Bacteria</taxon>
        <taxon>Bacillati</taxon>
        <taxon>Bacillota</taxon>
        <taxon>Clostridia</taxon>
        <taxon>Eubacteriales</taxon>
        <taxon>Oscillospiraceae</taxon>
        <taxon>Oscillospiraceae incertae sedis</taxon>
        <taxon>Candidatus Faeciplasma</taxon>
    </lineage>
</organism>
<evidence type="ECO:0000313" key="1">
    <source>
        <dbReference type="EMBL" id="HIV10960.1"/>
    </source>
</evidence>
<reference evidence="1" key="1">
    <citation type="submission" date="2020-10" db="EMBL/GenBank/DDBJ databases">
        <authorList>
            <person name="Gilroy R."/>
        </authorList>
    </citation>
    <scope>NUCLEOTIDE SEQUENCE</scope>
    <source>
        <strain evidence="1">1370</strain>
    </source>
</reference>
<sequence>MIVSFVGINFVIELVINLVLNPAMVRLIEIGRRMGPEKGRKSNESAS</sequence>
<gene>
    <name evidence="1" type="ORF">IAD28_04640</name>
</gene>
<dbReference type="EMBL" id="DVOL01000062">
    <property type="protein sequence ID" value="HIV10960.1"/>
    <property type="molecule type" value="Genomic_DNA"/>
</dbReference>
<proteinExistence type="predicted"/>
<reference evidence="1" key="2">
    <citation type="journal article" date="2021" name="PeerJ">
        <title>Extensive microbial diversity within the chicken gut microbiome revealed by metagenomics and culture.</title>
        <authorList>
            <person name="Gilroy R."/>
            <person name="Ravi A."/>
            <person name="Getino M."/>
            <person name="Pursley I."/>
            <person name="Horton D.L."/>
            <person name="Alikhan N.F."/>
            <person name="Baker D."/>
            <person name="Gharbi K."/>
            <person name="Hall N."/>
            <person name="Watson M."/>
            <person name="Adriaenssens E.M."/>
            <person name="Foster-Nyarko E."/>
            <person name="Jarju S."/>
            <person name="Secka A."/>
            <person name="Antonio M."/>
            <person name="Oren A."/>
            <person name="Chaudhuri R.R."/>
            <person name="La Ragione R."/>
            <person name="Hildebrand F."/>
            <person name="Pallen M.J."/>
        </authorList>
    </citation>
    <scope>NUCLEOTIDE SEQUENCE</scope>
    <source>
        <strain evidence="1">1370</strain>
    </source>
</reference>
<dbReference type="Proteomes" id="UP000823960">
    <property type="component" value="Unassembled WGS sequence"/>
</dbReference>
<protein>
    <submittedName>
        <fullName evidence="1">Uncharacterized protein</fullName>
    </submittedName>
</protein>